<dbReference type="STRING" id="1578720.HAL011_07060"/>
<dbReference type="AlphaFoldDB" id="A0A0K2X7L2"/>
<reference evidence="2" key="1">
    <citation type="submission" date="2014-12" db="EMBL/GenBank/DDBJ databases">
        <title>Whole genome sequences of four Staphylococcus schleiferi canine isolates.</title>
        <authorList>
            <person name="Misic A.M."/>
            <person name="Cain C."/>
            <person name="Morris D.O."/>
            <person name="Rankin S."/>
            <person name="Beiting D."/>
        </authorList>
    </citation>
    <scope>NUCLEOTIDE SEQUENCE</scope>
    <source>
        <strain evidence="1">ASB11</strain>
        <strain evidence="2">ASB13</strain>
        <strain evidence="3">ASB9</strain>
    </source>
</reference>
<dbReference type="EMBL" id="CDMN01000031">
    <property type="protein sequence ID" value="CRF44196.1"/>
    <property type="molecule type" value="Genomic_DNA"/>
</dbReference>
<evidence type="ECO:0000313" key="1">
    <source>
        <dbReference type="EMBL" id="CRF40933.1"/>
    </source>
</evidence>
<dbReference type="Proteomes" id="UP000041394">
    <property type="component" value="Unassembled WGS sequence"/>
</dbReference>
<evidence type="ECO:0008006" key="7">
    <source>
        <dbReference type="Google" id="ProtNLM"/>
    </source>
</evidence>
<sequence>MLDLETLLSLKRLGSYNGDLQAHLDNLNLIGKYTPKIALVEIALRNSLDHLLSAKDTEWINNSTDPRVIQMRTETLKACKATALSHDGYLSKMTLGMVIYVIRQEKLLVHILDATKIELQSYDPSNKKRHFINGRKSHLNHYHKAEAVLSLFHILRNRCYHWENITKVRVGKNGQTYPRLTTKILDNFIGIHPSKIGKFLDDLLRAFSGDLLGYASH</sequence>
<proteinExistence type="predicted"/>
<evidence type="ECO:0000313" key="3">
    <source>
        <dbReference type="EMBL" id="CRF44196.1"/>
    </source>
</evidence>
<dbReference type="RefSeq" id="WP_053941134.1">
    <property type="nucleotide sequence ID" value="NZ_CDMH01000034.1"/>
</dbReference>
<dbReference type="EMBL" id="CDML01000020">
    <property type="protein sequence ID" value="CRF40933.1"/>
    <property type="molecule type" value="Genomic_DNA"/>
</dbReference>
<name>A0A0K2X7L2_9HELI</name>
<reference evidence="5 6" key="2">
    <citation type="submission" date="2014-12" db="EMBL/GenBank/DDBJ databases">
        <authorList>
            <person name="Jaenicke S."/>
        </authorList>
    </citation>
    <scope>NUCLEOTIDE SEQUENCE [LARGE SCALE GENOMIC DNA]</scope>
</reference>
<protein>
    <recommendedName>
        <fullName evidence="7">CAAX protease</fullName>
    </recommendedName>
</protein>
<reference evidence="4" key="3">
    <citation type="submission" date="2014-12" db="EMBL/GenBank/DDBJ databases">
        <authorList>
            <person name="Smet A."/>
        </authorList>
    </citation>
    <scope>NUCLEOTIDE SEQUENCE [LARGE SCALE GENOMIC DNA]</scope>
</reference>
<dbReference type="OrthoDB" id="5355820at2"/>
<dbReference type="Proteomes" id="UP000038622">
    <property type="component" value="Unassembled WGS sequence"/>
</dbReference>
<organism evidence="2 6">
    <name type="scientific">Helicobacter ailurogastricus</name>
    <dbReference type="NCBI Taxonomy" id="1578720"/>
    <lineage>
        <taxon>Bacteria</taxon>
        <taxon>Pseudomonadati</taxon>
        <taxon>Campylobacterota</taxon>
        <taxon>Epsilonproteobacteria</taxon>
        <taxon>Campylobacterales</taxon>
        <taxon>Helicobacteraceae</taxon>
        <taxon>Helicobacter</taxon>
    </lineage>
</organism>
<evidence type="ECO:0000313" key="6">
    <source>
        <dbReference type="Proteomes" id="UP000045175"/>
    </source>
</evidence>
<dbReference type="Proteomes" id="UP000045175">
    <property type="component" value="Unassembled WGS sequence"/>
</dbReference>
<gene>
    <name evidence="1" type="ORF">HAL011_07060</name>
    <name evidence="2" type="ORF">HAL013_06850</name>
    <name evidence="3" type="ORF">HAL09_07690</name>
</gene>
<evidence type="ECO:0000313" key="2">
    <source>
        <dbReference type="EMBL" id="CRF42497.1"/>
    </source>
</evidence>
<evidence type="ECO:0000313" key="4">
    <source>
        <dbReference type="Proteomes" id="UP000038622"/>
    </source>
</evidence>
<accession>A0A0K2X7L2</accession>
<evidence type="ECO:0000313" key="5">
    <source>
        <dbReference type="Proteomes" id="UP000041394"/>
    </source>
</evidence>
<dbReference type="EMBL" id="CDMH01000034">
    <property type="protein sequence ID" value="CRF42497.1"/>
    <property type="molecule type" value="Genomic_DNA"/>
</dbReference>
<keyword evidence="4" id="KW-1185">Reference proteome</keyword>